<name>A0A1L9U9H9_ASPBC</name>
<dbReference type="GO" id="GO:0016020">
    <property type="term" value="C:membrane"/>
    <property type="evidence" value="ECO:0007669"/>
    <property type="project" value="UniProtKB-SubCell"/>
</dbReference>
<dbReference type="EMBL" id="KV878691">
    <property type="protein sequence ID" value="OJJ68335.1"/>
    <property type="molecule type" value="Genomic_DNA"/>
</dbReference>
<dbReference type="InterPro" id="IPR052337">
    <property type="entry name" value="SAT4-like"/>
</dbReference>
<feature type="domain" description="Rhodopsin" evidence="8">
    <location>
        <begin position="22"/>
        <end position="265"/>
    </location>
</feature>
<feature type="region of interest" description="Disordered" evidence="6">
    <location>
        <begin position="363"/>
        <end position="382"/>
    </location>
</feature>
<evidence type="ECO:0000256" key="5">
    <source>
        <dbReference type="ARBA" id="ARBA00038359"/>
    </source>
</evidence>
<organism evidence="9 10">
    <name type="scientific">Aspergillus brasiliensis (strain CBS 101740 / IMI 381727 / IBT 21946)</name>
    <dbReference type="NCBI Taxonomy" id="767769"/>
    <lineage>
        <taxon>Eukaryota</taxon>
        <taxon>Fungi</taxon>
        <taxon>Dikarya</taxon>
        <taxon>Ascomycota</taxon>
        <taxon>Pezizomycotina</taxon>
        <taxon>Eurotiomycetes</taxon>
        <taxon>Eurotiomycetidae</taxon>
        <taxon>Eurotiales</taxon>
        <taxon>Aspergillaceae</taxon>
        <taxon>Aspergillus</taxon>
        <taxon>Aspergillus subgen. Circumdati</taxon>
    </lineage>
</organism>
<feature type="transmembrane region" description="Helical" evidence="7">
    <location>
        <begin position="126"/>
        <end position="144"/>
    </location>
</feature>
<evidence type="ECO:0000256" key="7">
    <source>
        <dbReference type="SAM" id="Phobius"/>
    </source>
</evidence>
<evidence type="ECO:0000256" key="6">
    <source>
        <dbReference type="SAM" id="MobiDB-lite"/>
    </source>
</evidence>
<keyword evidence="10" id="KW-1185">Reference proteome</keyword>
<reference evidence="10" key="1">
    <citation type="journal article" date="2017" name="Genome Biol.">
        <title>Comparative genomics reveals high biological diversity and specific adaptations in the industrially and medically important fungal genus Aspergillus.</title>
        <authorList>
            <person name="de Vries R.P."/>
            <person name="Riley R."/>
            <person name="Wiebenga A."/>
            <person name="Aguilar-Osorio G."/>
            <person name="Amillis S."/>
            <person name="Uchima C.A."/>
            <person name="Anderluh G."/>
            <person name="Asadollahi M."/>
            <person name="Askin M."/>
            <person name="Barry K."/>
            <person name="Battaglia E."/>
            <person name="Bayram O."/>
            <person name="Benocci T."/>
            <person name="Braus-Stromeyer S.A."/>
            <person name="Caldana C."/>
            <person name="Canovas D."/>
            <person name="Cerqueira G.C."/>
            <person name="Chen F."/>
            <person name="Chen W."/>
            <person name="Choi C."/>
            <person name="Clum A."/>
            <person name="Dos Santos R.A."/>
            <person name="Damasio A.R."/>
            <person name="Diallinas G."/>
            <person name="Emri T."/>
            <person name="Fekete E."/>
            <person name="Flipphi M."/>
            <person name="Freyberg S."/>
            <person name="Gallo A."/>
            <person name="Gournas C."/>
            <person name="Habgood R."/>
            <person name="Hainaut M."/>
            <person name="Harispe M.L."/>
            <person name="Henrissat B."/>
            <person name="Hilden K.S."/>
            <person name="Hope R."/>
            <person name="Hossain A."/>
            <person name="Karabika E."/>
            <person name="Karaffa L."/>
            <person name="Karanyi Z."/>
            <person name="Krasevec N."/>
            <person name="Kuo A."/>
            <person name="Kusch H."/>
            <person name="LaButti K."/>
            <person name="Lagendijk E.L."/>
            <person name="Lapidus A."/>
            <person name="Levasseur A."/>
            <person name="Lindquist E."/>
            <person name="Lipzen A."/>
            <person name="Logrieco A.F."/>
            <person name="MacCabe A."/>
            <person name="Maekelae M.R."/>
            <person name="Malavazi I."/>
            <person name="Melin P."/>
            <person name="Meyer V."/>
            <person name="Mielnichuk N."/>
            <person name="Miskei M."/>
            <person name="Molnar A.P."/>
            <person name="Mule G."/>
            <person name="Ngan C.Y."/>
            <person name="Orejas M."/>
            <person name="Orosz E."/>
            <person name="Ouedraogo J.P."/>
            <person name="Overkamp K.M."/>
            <person name="Park H.-S."/>
            <person name="Perrone G."/>
            <person name="Piumi F."/>
            <person name="Punt P.J."/>
            <person name="Ram A.F."/>
            <person name="Ramon A."/>
            <person name="Rauscher S."/>
            <person name="Record E."/>
            <person name="Riano-Pachon D.M."/>
            <person name="Robert V."/>
            <person name="Roehrig J."/>
            <person name="Ruller R."/>
            <person name="Salamov A."/>
            <person name="Salih N.S."/>
            <person name="Samson R.A."/>
            <person name="Sandor E."/>
            <person name="Sanguinetti M."/>
            <person name="Schuetze T."/>
            <person name="Sepcic K."/>
            <person name="Shelest E."/>
            <person name="Sherlock G."/>
            <person name="Sophianopoulou V."/>
            <person name="Squina F.M."/>
            <person name="Sun H."/>
            <person name="Susca A."/>
            <person name="Todd R.B."/>
            <person name="Tsang A."/>
            <person name="Unkles S.E."/>
            <person name="van de Wiele N."/>
            <person name="van Rossen-Uffink D."/>
            <person name="Oliveira J.V."/>
            <person name="Vesth T.C."/>
            <person name="Visser J."/>
            <person name="Yu J.-H."/>
            <person name="Zhou M."/>
            <person name="Andersen M.R."/>
            <person name="Archer D.B."/>
            <person name="Baker S.E."/>
            <person name="Benoit I."/>
            <person name="Brakhage A.A."/>
            <person name="Braus G.H."/>
            <person name="Fischer R."/>
            <person name="Frisvad J.C."/>
            <person name="Goldman G.H."/>
            <person name="Houbraken J."/>
            <person name="Oakley B."/>
            <person name="Pocsi I."/>
            <person name="Scazzocchio C."/>
            <person name="Seiboth B."/>
            <person name="vanKuyk P.A."/>
            <person name="Wortman J."/>
            <person name="Dyer P.S."/>
            <person name="Grigoriev I.V."/>
        </authorList>
    </citation>
    <scope>NUCLEOTIDE SEQUENCE [LARGE SCALE GENOMIC DNA]</scope>
    <source>
        <strain evidence="10">CBS 101740 / IMI 381727 / IBT 21946</strain>
    </source>
</reference>
<dbReference type="Proteomes" id="UP000184499">
    <property type="component" value="Unassembled WGS sequence"/>
</dbReference>
<feature type="transmembrane region" description="Helical" evidence="7">
    <location>
        <begin position="173"/>
        <end position="194"/>
    </location>
</feature>
<dbReference type="PANTHER" id="PTHR33048:SF152">
    <property type="entry name" value="INTEGRAL MEMBRANE PROTEIN"/>
    <property type="match status" value="1"/>
</dbReference>
<feature type="compositionally biased region" description="Basic and acidic residues" evidence="6">
    <location>
        <begin position="363"/>
        <end position="372"/>
    </location>
</feature>
<dbReference type="STRING" id="767769.A0A1L9U9H9"/>
<evidence type="ECO:0000313" key="10">
    <source>
        <dbReference type="Proteomes" id="UP000184499"/>
    </source>
</evidence>
<dbReference type="Pfam" id="PF20684">
    <property type="entry name" value="Fung_rhodopsin"/>
    <property type="match status" value="1"/>
</dbReference>
<keyword evidence="2 7" id="KW-0812">Transmembrane</keyword>
<keyword evidence="3 7" id="KW-1133">Transmembrane helix</keyword>
<comment type="similarity">
    <text evidence="5">Belongs to the SAT4 family.</text>
</comment>
<evidence type="ECO:0000256" key="3">
    <source>
        <dbReference type="ARBA" id="ARBA00022989"/>
    </source>
</evidence>
<dbReference type="OMA" id="LFAEWAI"/>
<evidence type="ECO:0000256" key="4">
    <source>
        <dbReference type="ARBA" id="ARBA00023136"/>
    </source>
</evidence>
<feature type="transmembrane region" description="Helical" evidence="7">
    <location>
        <begin position="206"/>
        <end position="228"/>
    </location>
</feature>
<protein>
    <recommendedName>
        <fullName evidence="8">Rhodopsin domain-containing protein</fullName>
    </recommendedName>
</protein>
<dbReference type="PANTHER" id="PTHR33048">
    <property type="entry name" value="PTH11-LIKE INTEGRAL MEMBRANE PROTEIN (AFU_ORTHOLOGUE AFUA_5G11245)"/>
    <property type="match status" value="1"/>
</dbReference>
<dbReference type="RefSeq" id="XP_067475584.1">
    <property type="nucleotide sequence ID" value="XM_067619466.1"/>
</dbReference>
<evidence type="ECO:0000256" key="2">
    <source>
        <dbReference type="ARBA" id="ARBA00022692"/>
    </source>
</evidence>
<dbReference type="AlphaFoldDB" id="A0A1L9U9H9"/>
<feature type="transmembrane region" description="Helical" evidence="7">
    <location>
        <begin position="42"/>
        <end position="63"/>
    </location>
</feature>
<accession>A0A1L9U9H9</accession>
<dbReference type="VEuPathDB" id="FungiDB:ASPBRDRAFT_160274"/>
<evidence type="ECO:0000259" key="8">
    <source>
        <dbReference type="Pfam" id="PF20684"/>
    </source>
</evidence>
<gene>
    <name evidence="9" type="ORF">ASPBRDRAFT_160274</name>
</gene>
<evidence type="ECO:0000313" key="9">
    <source>
        <dbReference type="EMBL" id="OJJ68335.1"/>
    </source>
</evidence>
<comment type="subcellular location">
    <subcellularLocation>
        <location evidence="1">Membrane</location>
        <topology evidence="1">Multi-pass membrane protein</topology>
    </subcellularLocation>
</comment>
<dbReference type="OrthoDB" id="5398233at2759"/>
<dbReference type="GeneID" id="93571954"/>
<dbReference type="InterPro" id="IPR049326">
    <property type="entry name" value="Rhodopsin_dom_fungi"/>
</dbReference>
<feature type="transmembrane region" description="Helical" evidence="7">
    <location>
        <begin position="13"/>
        <end position="30"/>
    </location>
</feature>
<sequence length="382" mass="42457">MGYNLTAEMFSEWAIGLVVIAVRLYTRFSVDRGMFRWDDVCLVLGTIFWTLLVVFLYLCTAVYGSNIGLNETTAAEVPDDQVASLTKGSIYAFLAWLAYILMVWSFKGVLVFLYNRLTIGLSQHRLALAVGVFTVCTFVTSLLFDLLMCRPIEKNWQVKPYAGNNCTVRPLNYIVIEILSILTDLCIMCVPIPLIIVAKIPTSQKWILTGLFSSGIFVMVAAGLRAYYSVKDLSTLSTALGWASRQAFVSAIIVCAPGIKPLLSRFSWFASYSSSRGYDKKDRSRTTFFNSKSGGQDATVVSTCEPQPYELASMGWPRRKRQNSSGESQEHIMDFLPAPQQGYAANSDRNMGIMITTDVTLAHEDAPPEDVHNVSTTPPYGH</sequence>
<keyword evidence="4 7" id="KW-0472">Membrane</keyword>
<feature type="compositionally biased region" description="Polar residues" evidence="6">
    <location>
        <begin position="373"/>
        <end position="382"/>
    </location>
</feature>
<proteinExistence type="inferred from homology"/>
<evidence type="ECO:0000256" key="1">
    <source>
        <dbReference type="ARBA" id="ARBA00004141"/>
    </source>
</evidence>
<feature type="transmembrane region" description="Helical" evidence="7">
    <location>
        <begin position="240"/>
        <end position="259"/>
    </location>
</feature>
<feature type="transmembrane region" description="Helical" evidence="7">
    <location>
        <begin position="90"/>
        <end position="114"/>
    </location>
</feature>